<protein>
    <submittedName>
        <fullName evidence="2">Uncharacterized protein</fullName>
    </submittedName>
</protein>
<dbReference type="HOGENOM" id="CLU_2027705_0_0_1"/>
<reference evidence="3" key="1">
    <citation type="journal article" date="2014" name="Proc. Natl. Acad. Sci. U.S.A.">
        <title>Extensive sampling of basidiomycete genomes demonstrates inadequacy of the white-rot/brown-rot paradigm for wood decay fungi.</title>
        <authorList>
            <person name="Riley R."/>
            <person name="Salamov A.A."/>
            <person name="Brown D.W."/>
            <person name="Nagy L.G."/>
            <person name="Floudas D."/>
            <person name="Held B.W."/>
            <person name="Levasseur A."/>
            <person name="Lombard V."/>
            <person name="Morin E."/>
            <person name="Otillar R."/>
            <person name="Lindquist E.A."/>
            <person name="Sun H."/>
            <person name="LaButti K.M."/>
            <person name="Schmutz J."/>
            <person name="Jabbour D."/>
            <person name="Luo H."/>
            <person name="Baker S.E."/>
            <person name="Pisabarro A.G."/>
            <person name="Walton J.D."/>
            <person name="Blanchette R.A."/>
            <person name="Henrissat B."/>
            <person name="Martin F."/>
            <person name="Cullen D."/>
            <person name="Hibbett D.S."/>
            <person name="Grigoriev I.V."/>
        </authorList>
    </citation>
    <scope>NUCLEOTIDE SEQUENCE [LARGE SCALE GENOMIC DNA]</scope>
    <source>
        <strain evidence="3">PC15</strain>
    </source>
</reference>
<feature type="compositionally biased region" description="Polar residues" evidence="1">
    <location>
        <begin position="1"/>
        <end position="11"/>
    </location>
</feature>
<sequence>MRFCWQSSSNDPADPTHAPSAAPTDSPTDISCPKPNEYLTPSTTHPSPNDDDMHPAPPSDPNLHTLLKLKPNQRPLGPCPSKRTFSINTRVLRVALSITILDDPSHPYFPGQQVLVNVNTIC</sequence>
<accession>A0A067NWI0</accession>
<feature type="region of interest" description="Disordered" evidence="1">
    <location>
        <begin position="1"/>
        <end position="83"/>
    </location>
</feature>
<gene>
    <name evidence="2" type="ORF">PLEOSDRAFT_1074553</name>
</gene>
<dbReference type="InParanoid" id="A0A067NWI0"/>
<evidence type="ECO:0000313" key="2">
    <source>
        <dbReference type="EMBL" id="KDQ32413.1"/>
    </source>
</evidence>
<name>A0A067NWI0_PLEO1</name>
<evidence type="ECO:0000256" key="1">
    <source>
        <dbReference type="SAM" id="MobiDB-lite"/>
    </source>
</evidence>
<dbReference type="EMBL" id="KL198005">
    <property type="protein sequence ID" value="KDQ32413.1"/>
    <property type="molecule type" value="Genomic_DNA"/>
</dbReference>
<evidence type="ECO:0000313" key="3">
    <source>
        <dbReference type="Proteomes" id="UP000027073"/>
    </source>
</evidence>
<dbReference type="AlphaFoldDB" id="A0A067NWI0"/>
<proteinExistence type="predicted"/>
<dbReference type="Proteomes" id="UP000027073">
    <property type="component" value="Unassembled WGS sequence"/>
</dbReference>
<dbReference type="VEuPathDB" id="FungiDB:PLEOSDRAFT_1074553"/>
<organism evidence="2 3">
    <name type="scientific">Pleurotus ostreatus (strain PC15)</name>
    <name type="common">Oyster mushroom</name>
    <dbReference type="NCBI Taxonomy" id="1137138"/>
    <lineage>
        <taxon>Eukaryota</taxon>
        <taxon>Fungi</taxon>
        <taxon>Dikarya</taxon>
        <taxon>Basidiomycota</taxon>
        <taxon>Agaricomycotina</taxon>
        <taxon>Agaricomycetes</taxon>
        <taxon>Agaricomycetidae</taxon>
        <taxon>Agaricales</taxon>
        <taxon>Pleurotineae</taxon>
        <taxon>Pleurotaceae</taxon>
        <taxon>Pleurotus</taxon>
    </lineage>
</organism>